<evidence type="ECO:0000256" key="3">
    <source>
        <dbReference type="ARBA" id="ARBA00023237"/>
    </source>
</evidence>
<dbReference type="InterPro" id="IPR050330">
    <property type="entry name" value="Bact_OuterMem_StrucFunc"/>
</dbReference>
<dbReference type="Pfam" id="PF00691">
    <property type="entry name" value="OmpA"/>
    <property type="match status" value="1"/>
</dbReference>
<dbReference type="EMBL" id="BMFC01000013">
    <property type="protein sequence ID" value="GGC17462.1"/>
    <property type="molecule type" value="Genomic_DNA"/>
</dbReference>
<dbReference type="InterPro" id="IPR036737">
    <property type="entry name" value="OmpA-like_sf"/>
</dbReference>
<evidence type="ECO:0000313" key="7">
    <source>
        <dbReference type="Proteomes" id="UP000645462"/>
    </source>
</evidence>
<evidence type="ECO:0000256" key="1">
    <source>
        <dbReference type="ARBA" id="ARBA00004442"/>
    </source>
</evidence>
<dbReference type="PROSITE" id="PS51123">
    <property type="entry name" value="OMPA_2"/>
    <property type="match status" value="1"/>
</dbReference>
<comment type="caution">
    <text evidence="6">The sequence shown here is derived from an EMBL/GenBank/DDBJ whole genome shotgun (WGS) entry which is preliminary data.</text>
</comment>
<dbReference type="PRINTS" id="PR01021">
    <property type="entry name" value="OMPADOMAIN"/>
</dbReference>
<keyword evidence="3" id="KW-0998">Cell outer membrane</keyword>
<keyword evidence="2 4" id="KW-0472">Membrane</keyword>
<dbReference type="InterPro" id="IPR006665">
    <property type="entry name" value="OmpA-like"/>
</dbReference>
<evidence type="ECO:0000313" key="6">
    <source>
        <dbReference type="EMBL" id="GGC17462.1"/>
    </source>
</evidence>
<evidence type="ECO:0000259" key="5">
    <source>
        <dbReference type="PROSITE" id="PS51123"/>
    </source>
</evidence>
<evidence type="ECO:0000256" key="4">
    <source>
        <dbReference type="PROSITE-ProRule" id="PRU00473"/>
    </source>
</evidence>
<proteinExistence type="predicted"/>
<dbReference type="CDD" id="cd07185">
    <property type="entry name" value="OmpA_C-like"/>
    <property type="match status" value="1"/>
</dbReference>
<evidence type="ECO:0000256" key="2">
    <source>
        <dbReference type="ARBA" id="ARBA00023136"/>
    </source>
</evidence>
<dbReference type="InterPro" id="IPR006664">
    <property type="entry name" value="OMP_bac"/>
</dbReference>
<reference evidence="7" key="1">
    <citation type="journal article" date="2019" name="Int. J. Syst. Evol. Microbiol.">
        <title>The Global Catalogue of Microorganisms (GCM) 10K type strain sequencing project: providing services to taxonomists for standard genome sequencing and annotation.</title>
        <authorList>
            <consortium name="The Broad Institute Genomics Platform"/>
            <consortium name="The Broad Institute Genome Sequencing Center for Infectious Disease"/>
            <person name="Wu L."/>
            <person name="Ma J."/>
        </authorList>
    </citation>
    <scope>NUCLEOTIDE SEQUENCE [LARGE SCALE GENOMIC DNA]</scope>
    <source>
        <strain evidence="7">CGMCC 1.12478</strain>
    </source>
</reference>
<dbReference type="SUPFAM" id="SSF103088">
    <property type="entry name" value="OmpA-like"/>
    <property type="match status" value="1"/>
</dbReference>
<dbReference type="Gene3D" id="3.30.1330.60">
    <property type="entry name" value="OmpA-like domain"/>
    <property type="match status" value="1"/>
</dbReference>
<protein>
    <submittedName>
        <fullName evidence="6">Membrane protein</fullName>
    </submittedName>
</protein>
<keyword evidence="7" id="KW-1185">Reference proteome</keyword>
<feature type="domain" description="OmpA-like" evidence="5">
    <location>
        <begin position="170"/>
        <end position="285"/>
    </location>
</feature>
<dbReference type="PANTHER" id="PTHR30329:SF21">
    <property type="entry name" value="LIPOPROTEIN YIAD-RELATED"/>
    <property type="match status" value="1"/>
</dbReference>
<dbReference type="PANTHER" id="PTHR30329">
    <property type="entry name" value="STATOR ELEMENT OF FLAGELLAR MOTOR COMPLEX"/>
    <property type="match status" value="1"/>
</dbReference>
<comment type="subcellular location">
    <subcellularLocation>
        <location evidence="1">Cell outer membrane</location>
    </subcellularLocation>
</comment>
<name>A0ABQ1L3N8_9RHOB</name>
<gene>
    <name evidence="6" type="ORF">GCM10011363_37520</name>
</gene>
<sequence length="285" mass="29725">MALPTGARETVSRTSPAGSYDLPIGSWTEAAGIPVANLEGEVRRKAWRISGAGLTTGQVLRPLREQLVSDGFDIIFDCSAQSCGGFDFRFGTEVLRAPNMYVDLSDYRFLSAKSADASQALSLLVSRDGDALFVQLIEVGPPGRTGVSVSQAASAPIPEDAGDVVAQLERTGHVVLADLDFASGAVSLGDGPVQSLDAVVAYLTANPTRQITFVGHTDATGSLEANVALSRRRAQAAQAYVVARGVPASQVAADGVGFLSPRATNLTAPGREANRRVEAVLISVQ</sequence>
<organism evidence="6 7">
    <name type="scientific">Marivita lacus</name>
    <dbReference type="NCBI Taxonomy" id="1323742"/>
    <lineage>
        <taxon>Bacteria</taxon>
        <taxon>Pseudomonadati</taxon>
        <taxon>Pseudomonadota</taxon>
        <taxon>Alphaproteobacteria</taxon>
        <taxon>Rhodobacterales</taxon>
        <taxon>Roseobacteraceae</taxon>
        <taxon>Marivita</taxon>
    </lineage>
</organism>
<accession>A0ABQ1L3N8</accession>
<dbReference type="Proteomes" id="UP000645462">
    <property type="component" value="Unassembled WGS sequence"/>
</dbReference>